<evidence type="ECO:0000313" key="1">
    <source>
        <dbReference type="Ensembl" id="ENSAOWP00000022399.1"/>
    </source>
</evidence>
<dbReference type="Ensembl" id="ENSAOWT00000025374.1">
    <property type="protein sequence ID" value="ENSAOWP00000022399.1"/>
    <property type="gene ID" value="ENSAOWG00000015120.1"/>
</dbReference>
<evidence type="ECO:0000313" key="2">
    <source>
        <dbReference type="Proteomes" id="UP000694424"/>
    </source>
</evidence>
<dbReference type="Proteomes" id="UP000694424">
    <property type="component" value="Unplaced"/>
</dbReference>
<reference evidence="1" key="1">
    <citation type="submission" date="2025-08" db="UniProtKB">
        <authorList>
            <consortium name="Ensembl"/>
        </authorList>
    </citation>
    <scope>IDENTIFICATION</scope>
</reference>
<accession>A0A8B9Q963</accession>
<protein>
    <submittedName>
        <fullName evidence="1">Uncharacterized protein</fullName>
    </submittedName>
</protein>
<reference evidence="1" key="2">
    <citation type="submission" date="2025-09" db="UniProtKB">
        <authorList>
            <consortium name="Ensembl"/>
        </authorList>
    </citation>
    <scope>IDENTIFICATION</scope>
</reference>
<sequence length="72" mass="8522">HVTQTLHTLFKLHSWSSGTFLTSIYLRFHFSSYSTITDFDYKIACYIFIGLLHTSEILRVWFQTTTIKEISQ</sequence>
<proteinExistence type="predicted"/>
<keyword evidence="2" id="KW-1185">Reference proteome</keyword>
<name>A0A8B9Q963_APTOW</name>
<dbReference type="AlphaFoldDB" id="A0A8B9Q963"/>
<organism evidence="1 2">
    <name type="scientific">Apteryx owenii</name>
    <name type="common">Little spotted kiwi</name>
    <dbReference type="NCBI Taxonomy" id="8824"/>
    <lineage>
        <taxon>Eukaryota</taxon>
        <taxon>Metazoa</taxon>
        <taxon>Chordata</taxon>
        <taxon>Craniata</taxon>
        <taxon>Vertebrata</taxon>
        <taxon>Euteleostomi</taxon>
        <taxon>Archelosauria</taxon>
        <taxon>Archosauria</taxon>
        <taxon>Dinosauria</taxon>
        <taxon>Saurischia</taxon>
        <taxon>Theropoda</taxon>
        <taxon>Coelurosauria</taxon>
        <taxon>Aves</taxon>
        <taxon>Palaeognathae</taxon>
        <taxon>Apterygiformes</taxon>
        <taxon>Apterygidae</taxon>
        <taxon>Apteryx</taxon>
    </lineage>
</organism>